<evidence type="ECO:0000313" key="2">
    <source>
        <dbReference type="EnsemblPlants" id="ORUFI08G10800.1"/>
    </source>
</evidence>
<evidence type="ECO:0000313" key="3">
    <source>
        <dbReference type="Proteomes" id="UP000008022"/>
    </source>
</evidence>
<dbReference type="Proteomes" id="UP000008022">
    <property type="component" value="Unassembled WGS sequence"/>
</dbReference>
<reference evidence="2" key="2">
    <citation type="submission" date="2015-06" db="UniProtKB">
        <authorList>
            <consortium name="EnsemblPlants"/>
        </authorList>
    </citation>
    <scope>IDENTIFICATION</scope>
</reference>
<dbReference type="Gramene" id="ORUFI08G10800.1">
    <property type="protein sequence ID" value="ORUFI08G10800.1"/>
    <property type="gene ID" value="ORUFI08G10800"/>
</dbReference>
<reference evidence="3" key="1">
    <citation type="submission" date="2013-06" db="EMBL/GenBank/DDBJ databases">
        <authorList>
            <person name="Zhao Q."/>
        </authorList>
    </citation>
    <scope>NUCLEOTIDE SEQUENCE</scope>
    <source>
        <strain evidence="3">cv. W1943</strain>
    </source>
</reference>
<organism evidence="2 3">
    <name type="scientific">Oryza rufipogon</name>
    <name type="common">Brownbeard rice</name>
    <name type="synonym">Asian wild rice</name>
    <dbReference type="NCBI Taxonomy" id="4529"/>
    <lineage>
        <taxon>Eukaryota</taxon>
        <taxon>Viridiplantae</taxon>
        <taxon>Streptophyta</taxon>
        <taxon>Embryophyta</taxon>
        <taxon>Tracheophyta</taxon>
        <taxon>Spermatophyta</taxon>
        <taxon>Magnoliopsida</taxon>
        <taxon>Liliopsida</taxon>
        <taxon>Poales</taxon>
        <taxon>Poaceae</taxon>
        <taxon>BOP clade</taxon>
        <taxon>Oryzoideae</taxon>
        <taxon>Oryzeae</taxon>
        <taxon>Oryzinae</taxon>
        <taxon>Oryza</taxon>
    </lineage>
</organism>
<feature type="region of interest" description="Disordered" evidence="1">
    <location>
        <begin position="151"/>
        <end position="199"/>
    </location>
</feature>
<name>A0A0E0QGZ8_ORYRU</name>
<accession>A0A0E0QGZ8</accession>
<dbReference type="EnsemblPlants" id="ORUFI08G10800.1">
    <property type="protein sequence ID" value="ORUFI08G10800.1"/>
    <property type="gene ID" value="ORUFI08G10800"/>
</dbReference>
<dbReference type="HOGENOM" id="CLU_1374200_0_0_1"/>
<feature type="compositionally biased region" description="Polar residues" evidence="1">
    <location>
        <begin position="190"/>
        <end position="199"/>
    </location>
</feature>
<sequence>MGGSPAVLAESSVSRAGAAGSSAPFFFLSVSLPGAKKQVAGSHKLARMNNLEILLVRFYYSGEFVNSRRIVQYVGGDEGMSYIEKDKISMPEIRGHLADHIEVKDAMQLHWITVTDRVIDNKACLDMSSCIAEGGVAEIFVEETMSYYNSEESDWETDNVKSDEMENVEGTQYDANKEGSVGEDSDTTDSDYQPESGNS</sequence>
<evidence type="ECO:0000256" key="1">
    <source>
        <dbReference type="SAM" id="MobiDB-lite"/>
    </source>
</evidence>
<dbReference type="OMA" id="DMSSCIA"/>
<dbReference type="AlphaFoldDB" id="A0A0E0QGZ8"/>
<keyword evidence="3" id="KW-1185">Reference proteome</keyword>
<proteinExistence type="predicted"/>
<protein>
    <submittedName>
        <fullName evidence="2">Uncharacterized protein</fullName>
    </submittedName>
</protein>